<proteinExistence type="predicted"/>
<keyword evidence="2 6" id="KW-0489">Methyltransferase</keyword>
<dbReference type="PANTHER" id="PTHR44307:SF2">
    <property type="entry name" value="PHOSPHOETHANOLAMINE METHYLTRANSFERASE ISOFORM X1"/>
    <property type="match status" value="1"/>
</dbReference>
<keyword evidence="6" id="KW-0830">Ubiquinone</keyword>
<evidence type="ECO:0000256" key="2">
    <source>
        <dbReference type="ARBA" id="ARBA00022603"/>
    </source>
</evidence>
<evidence type="ECO:0000313" key="7">
    <source>
        <dbReference type="Proteomes" id="UP000190285"/>
    </source>
</evidence>
<dbReference type="SUPFAM" id="SSF53335">
    <property type="entry name" value="S-adenosyl-L-methionine-dependent methyltransferases"/>
    <property type="match status" value="1"/>
</dbReference>
<feature type="domain" description="Methyltransferase type 11" evidence="5">
    <location>
        <begin position="47"/>
        <end position="139"/>
    </location>
</feature>
<evidence type="ECO:0000256" key="4">
    <source>
        <dbReference type="ARBA" id="ARBA00025707"/>
    </source>
</evidence>
<dbReference type="Gene3D" id="3.40.50.150">
    <property type="entry name" value="Vaccinia Virus protein VP39"/>
    <property type="match status" value="1"/>
</dbReference>
<evidence type="ECO:0000259" key="5">
    <source>
        <dbReference type="Pfam" id="PF08241"/>
    </source>
</evidence>
<name>A0A1T5J5C0_9FIRM</name>
<evidence type="ECO:0000313" key="6">
    <source>
        <dbReference type="EMBL" id="SKC46600.1"/>
    </source>
</evidence>
<dbReference type="InterPro" id="IPR029063">
    <property type="entry name" value="SAM-dependent_MTases_sf"/>
</dbReference>
<dbReference type="PANTHER" id="PTHR44307">
    <property type="entry name" value="PHOSPHOETHANOLAMINE METHYLTRANSFERASE"/>
    <property type="match status" value="1"/>
</dbReference>
<dbReference type="Proteomes" id="UP000190285">
    <property type="component" value="Unassembled WGS sequence"/>
</dbReference>
<dbReference type="GO" id="GO:0032259">
    <property type="term" value="P:methylation"/>
    <property type="evidence" value="ECO:0007669"/>
    <property type="project" value="UniProtKB-KW"/>
</dbReference>
<dbReference type="CDD" id="cd02440">
    <property type="entry name" value="AdoMet_MTases"/>
    <property type="match status" value="1"/>
</dbReference>
<keyword evidence="3" id="KW-0808">Transferase</keyword>
<gene>
    <name evidence="6" type="ORF">SAMN02194393_00923</name>
</gene>
<dbReference type="AlphaFoldDB" id="A0A1T5J5C0"/>
<dbReference type="InterPro" id="IPR013216">
    <property type="entry name" value="Methyltransf_11"/>
</dbReference>
<dbReference type="EMBL" id="FUZT01000002">
    <property type="protein sequence ID" value="SKC46600.1"/>
    <property type="molecule type" value="Genomic_DNA"/>
</dbReference>
<dbReference type="STRING" id="36842.SAMN02194393_00923"/>
<dbReference type="Pfam" id="PF08241">
    <property type="entry name" value="Methyltransf_11"/>
    <property type="match status" value="1"/>
</dbReference>
<keyword evidence="7" id="KW-1185">Reference proteome</keyword>
<comment type="pathway">
    <text evidence="1">Lipid metabolism.</text>
</comment>
<evidence type="ECO:0000256" key="1">
    <source>
        <dbReference type="ARBA" id="ARBA00005189"/>
    </source>
</evidence>
<sequence length="242" mass="27867">MFSPSSISVYESKEIRDVTGDTIRPGGFGLTDKGVEVCKFNNNDRVLDIGCGTGATVEYLRRKYKLKAEGIDPSQKLLSEAKIKNPKLKLYKGYGEELPYEEGKMDGIFCECTLSLMKDKDKAIEEIHRVLKPGGYLFISDVYARRPQYITELKKFNFKSCITGIHNIEDLKKKLIEKNFEIKKIEDHTNYLEQMIVNIIFKYGSMAAFWKKVNNCEIHCNELTNDFKKVKIGYFLLIVQKT</sequence>
<organism evidence="6 7">
    <name type="scientific">Maledivibacter halophilus</name>
    <dbReference type="NCBI Taxonomy" id="36842"/>
    <lineage>
        <taxon>Bacteria</taxon>
        <taxon>Bacillati</taxon>
        <taxon>Bacillota</taxon>
        <taxon>Clostridia</taxon>
        <taxon>Peptostreptococcales</taxon>
        <taxon>Caminicellaceae</taxon>
        <taxon>Maledivibacter</taxon>
    </lineage>
</organism>
<dbReference type="NCBIfam" id="NF045667">
    <property type="entry name" value="MTase_DVU1556"/>
    <property type="match status" value="1"/>
</dbReference>
<dbReference type="RefSeq" id="WP_079489707.1">
    <property type="nucleotide sequence ID" value="NZ_FUZT01000002.1"/>
</dbReference>
<dbReference type="GO" id="GO:0008757">
    <property type="term" value="F:S-adenosylmethionine-dependent methyltransferase activity"/>
    <property type="evidence" value="ECO:0007669"/>
    <property type="project" value="InterPro"/>
</dbReference>
<protein>
    <submittedName>
        <fullName evidence="6">Methylase involved in ubiquinone/menaquinone biosynthesis</fullName>
    </submittedName>
</protein>
<reference evidence="6 7" key="1">
    <citation type="submission" date="2017-02" db="EMBL/GenBank/DDBJ databases">
        <authorList>
            <person name="Peterson S.W."/>
        </authorList>
    </citation>
    <scope>NUCLEOTIDE SEQUENCE [LARGE SCALE GENOMIC DNA]</scope>
    <source>
        <strain evidence="6 7">M1</strain>
    </source>
</reference>
<comment type="pathway">
    <text evidence="4">Phospholipid metabolism.</text>
</comment>
<accession>A0A1T5J5C0</accession>
<evidence type="ECO:0000256" key="3">
    <source>
        <dbReference type="ARBA" id="ARBA00022679"/>
    </source>
</evidence>